<evidence type="ECO:0000313" key="9">
    <source>
        <dbReference type="Proteomes" id="UP000283383"/>
    </source>
</evidence>
<dbReference type="InterPro" id="IPR019447">
    <property type="entry name" value="DNA/RNA-bd_Kin17_WH-like_dom"/>
</dbReference>
<evidence type="ECO:0000256" key="2">
    <source>
        <dbReference type="ARBA" id="ARBA00022723"/>
    </source>
</evidence>
<dbReference type="InterPro" id="IPR013087">
    <property type="entry name" value="Znf_C2H2_type"/>
</dbReference>
<dbReference type="PROSITE" id="PS00028">
    <property type="entry name" value="ZINC_FINGER_C2H2_1"/>
    <property type="match status" value="1"/>
</dbReference>
<evidence type="ECO:0000259" key="7">
    <source>
        <dbReference type="PROSITE" id="PS00028"/>
    </source>
</evidence>
<dbReference type="SUPFAM" id="SSF57667">
    <property type="entry name" value="beta-beta-alpha zinc fingers"/>
    <property type="match status" value="1"/>
</dbReference>
<dbReference type="Pfam" id="PF25095">
    <property type="entry name" value="C2H2-zf_KIN17"/>
    <property type="match status" value="1"/>
</dbReference>
<feature type="region of interest" description="Disordered" evidence="6">
    <location>
        <begin position="312"/>
        <end position="340"/>
    </location>
</feature>
<comment type="similarity">
    <text evidence="1">Belongs to the KIN17 family.</text>
</comment>
<dbReference type="SMART" id="SM01253">
    <property type="entry name" value="Kin17_mid"/>
    <property type="match status" value="1"/>
</dbReference>
<feature type="compositionally biased region" description="Basic and acidic residues" evidence="6">
    <location>
        <begin position="312"/>
        <end position="321"/>
    </location>
</feature>
<organism evidence="8 9">
    <name type="scientific">Golovinomyces cichoracearum</name>
    <dbReference type="NCBI Taxonomy" id="62708"/>
    <lineage>
        <taxon>Eukaryota</taxon>
        <taxon>Fungi</taxon>
        <taxon>Dikarya</taxon>
        <taxon>Ascomycota</taxon>
        <taxon>Pezizomycotina</taxon>
        <taxon>Leotiomycetes</taxon>
        <taxon>Erysiphales</taxon>
        <taxon>Erysiphaceae</taxon>
        <taxon>Golovinomyces</taxon>
    </lineage>
</organism>
<sequence length="340" mass="39715">MPKAEVGSTKYLNNKLKSKGLQRLRWYCQVCERQMRDENGFKMHTQSESHFRQMLLVGEDPKKFINDYSNQFHRDFLQLLRTSHGEKMVHMNHFYQEYIHKKEHIHMNATKWLSLTEYAKYLGREGICRVEENEKGLHISWIDNSPEKLRRQDAIRKKERLDKGDEEREQMLIREQIKRARMEAMKKEEEELDETQLELKRAEGETVKLNFGMKLKDSKVGPSVLSVGSVKIQAGLQLPIDNRTDTVHKDTSNSKLDRKVESASSSSQVQVSMKVVSSSKPKNVFTSKKNALVGKKVAKIEQPKKMSEVERIMREETEQRNKRGSLGFNEPGYKKQKISS</sequence>
<dbReference type="GO" id="GO:0006260">
    <property type="term" value="P:DNA replication"/>
    <property type="evidence" value="ECO:0007669"/>
    <property type="project" value="TreeGrafter"/>
</dbReference>
<comment type="caution">
    <text evidence="8">The sequence shown here is derived from an EMBL/GenBank/DDBJ whole genome shotgun (WGS) entry which is preliminary data.</text>
</comment>
<dbReference type="Proteomes" id="UP000283383">
    <property type="component" value="Unassembled WGS sequence"/>
</dbReference>
<protein>
    <submittedName>
        <fullName evidence="8">KIN17-like protein</fullName>
    </submittedName>
</protein>
<keyword evidence="3" id="KW-0863">Zinc-finger</keyword>
<dbReference type="InterPro" id="IPR036236">
    <property type="entry name" value="Znf_C2H2_sf"/>
</dbReference>
<feature type="region of interest" description="Disordered" evidence="6">
    <location>
        <begin position="243"/>
        <end position="265"/>
    </location>
</feature>
<dbReference type="GO" id="GO:0008270">
    <property type="term" value="F:zinc ion binding"/>
    <property type="evidence" value="ECO:0007669"/>
    <property type="project" value="UniProtKB-KW"/>
</dbReference>
<feature type="compositionally biased region" description="Basic and acidic residues" evidence="6">
    <location>
        <begin position="243"/>
        <end position="261"/>
    </location>
</feature>
<proteinExistence type="inferred from homology"/>
<dbReference type="Gene3D" id="1.10.10.2030">
    <property type="entry name" value="DNA/RNA-binding protein Kin17, conserved domain"/>
    <property type="match status" value="1"/>
</dbReference>
<evidence type="ECO:0000256" key="1">
    <source>
        <dbReference type="ARBA" id="ARBA00008517"/>
    </source>
</evidence>
<keyword evidence="5" id="KW-0175">Coiled coil</keyword>
<evidence type="ECO:0000313" key="8">
    <source>
        <dbReference type="EMBL" id="RKF61655.1"/>
    </source>
</evidence>
<keyword evidence="4" id="KW-0862">Zinc</keyword>
<evidence type="ECO:0000256" key="4">
    <source>
        <dbReference type="ARBA" id="ARBA00022833"/>
    </source>
</evidence>
<feature type="coiled-coil region" evidence="5">
    <location>
        <begin position="178"/>
        <end position="205"/>
    </location>
</feature>
<evidence type="ECO:0000256" key="3">
    <source>
        <dbReference type="ARBA" id="ARBA00022771"/>
    </source>
</evidence>
<dbReference type="PANTHER" id="PTHR12805:SF0">
    <property type="entry name" value="DNA_RNA-BINDING PROTEIN KIN17"/>
    <property type="match status" value="1"/>
</dbReference>
<reference evidence="8 9" key="1">
    <citation type="journal article" date="2018" name="BMC Genomics">
        <title>Comparative genome analyses reveal sequence features reflecting distinct modes of host-adaptation between dicot and monocot powdery mildew.</title>
        <authorList>
            <person name="Wu Y."/>
            <person name="Ma X."/>
            <person name="Pan Z."/>
            <person name="Kale S.D."/>
            <person name="Song Y."/>
            <person name="King H."/>
            <person name="Zhang Q."/>
            <person name="Presley C."/>
            <person name="Deng X."/>
            <person name="Wei C.I."/>
            <person name="Xiao S."/>
        </authorList>
    </citation>
    <scope>NUCLEOTIDE SEQUENCE [LARGE SCALE GENOMIC DNA]</scope>
    <source>
        <strain evidence="8">UMSG3</strain>
    </source>
</reference>
<dbReference type="InterPro" id="IPR056767">
    <property type="entry name" value="C2H2-Znf_KIN17"/>
</dbReference>
<dbReference type="AlphaFoldDB" id="A0A420HW32"/>
<dbReference type="Pfam" id="PF10357">
    <property type="entry name" value="WH_KIN17"/>
    <property type="match status" value="1"/>
</dbReference>
<feature type="domain" description="C2H2-type" evidence="7">
    <location>
        <begin position="28"/>
        <end position="50"/>
    </location>
</feature>
<keyword evidence="9" id="KW-1185">Reference proteome</keyword>
<keyword evidence="2" id="KW-0479">Metal-binding</keyword>
<dbReference type="GO" id="GO:0005634">
    <property type="term" value="C:nucleus"/>
    <property type="evidence" value="ECO:0007669"/>
    <property type="project" value="TreeGrafter"/>
</dbReference>
<dbReference type="InterPro" id="IPR038254">
    <property type="entry name" value="KIN17_WH-like_sf"/>
</dbReference>
<dbReference type="FunFam" id="1.10.10.2030:FF:000001">
    <property type="entry name" value="DNA/RNA-binding protein KIN17, putative"/>
    <property type="match status" value="1"/>
</dbReference>
<evidence type="ECO:0000256" key="6">
    <source>
        <dbReference type="SAM" id="MobiDB-lite"/>
    </source>
</evidence>
<dbReference type="EMBL" id="MCBQ01015428">
    <property type="protein sequence ID" value="RKF61655.1"/>
    <property type="molecule type" value="Genomic_DNA"/>
</dbReference>
<name>A0A420HW32_9PEZI</name>
<dbReference type="PANTHER" id="PTHR12805">
    <property type="entry name" value="KIN17 KIN, ANTIGENIC DETERMINANT OF RECA PROTEIN HOMOLOG"/>
    <property type="match status" value="1"/>
</dbReference>
<dbReference type="STRING" id="62708.A0A420HW32"/>
<dbReference type="InterPro" id="IPR037321">
    <property type="entry name" value="KIN17-like"/>
</dbReference>
<evidence type="ECO:0000256" key="5">
    <source>
        <dbReference type="SAM" id="Coils"/>
    </source>
</evidence>
<dbReference type="GO" id="GO:0006974">
    <property type="term" value="P:DNA damage response"/>
    <property type="evidence" value="ECO:0007669"/>
    <property type="project" value="TreeGrafter"/>
</dbReference>
<accession>A0A420HW32</accession>
<dbReference type="GO" id="GO:0003690">
    <property type="term" value="F:double-stranded DNA binding"/>
    <property type="evidence" value="ECO:0007669"/>
    <property type="project" value="TreeGrafter"/>
</dbReference>
<gene>
    <name evidence="8" type="ORF">GcM3_154008</name>
</gene>